<proteinExistence type="predicted"/>
<evidence type="ECO:0000313" key="2">
    <source>
        <dbReference type="Proteomes" id="UP001320706"/>
    </source>
</evidence>
<dbReference type="Proteomes" id="UP001320706">
    <property type="component" value="Unassembled WGS sequence"/>
</dbReference>
<accession>A0ACC3S8I6</accession>
<sequence length="128" mass="13845">MVLLPPARSNCTEATVMPSLGLRNNFVALFGHVGQEKAQSAVLAHKNWRPRFGRARVSVWNRASSKGPKPSLPPSAFENVAGLYPSNPKQFLLQQFPPDKNQQFGVAPPLSNAGPCYIEACPTAGLAY</sequence>
<protein>
    <submittedName>
        <fullName evidence="1">Uncharacterized protein</fullName>
    </submittedName>
</protein>
<name>A0ACC3S8I6_9PEZI</name>
<gene>
    <name evidence="1" type="ORF">M8818_005447</name>
</gene>
<comment type="caution">
    <text evidence="1">The sequence shown here is derived from an EMBL/GenBank/DDBJ whole genome shotgun (WGS) entry which is preliminary data.</text>
</comment>
<keyword evidence="2" id="KW-1185">Reference proteome</keyword>
<dbReference type="EMBL" id="JAMKPW020000033">
    <property type="protein sequence ID" value="KAK8201922.1"/>
    <property type="molecule type" value="Genomic_DNA"/>
</dbReference>
<organism evidence="1 2">
    <name type="scientific">Zalaria obscura</name>
    <dbReference type="NCBI Taxonomy" id="2024903"/>
    <lineage>
        <taxon>Eukaryota</taxon>
        <taxon>Fungi</taxon>
        <taxon>Dikarya</taxon>
        <taxon>Ascomycota</taxon>
        <taxon>Pezizomycotina</taxon>
        <taxon>Dothideomycetes</taxon>
        <taxon>Dothideomycetidae</taxon>
        <taxon>Dothideales</taxon>
        <taxon>Zalariaceae</taxon>
        <taxon>Zalaria</taxon>
    </lineage>
</organism>
<reference evidence="1" key="1">
    <citation type="submission" date="2024-02" db="EMBL/GenBank/DDBJ databases">
        <title>Metagenome Assembled Genome of Zalaria obscura JY119.</title>
        <authorList>
            <person name="Vighnesh L."/>
            <person name="Jagadeeshwari U."/>
            <person name="Venkata Ramana C."/>
            <person name="Sasikala C."/>
        </authorList>
    </citation>
    <scope>NUCLEOTIDE SEQUENCE</scope>
    <source>
        <strain evidence="1">JY119</strain>
    </source>
</reference>
<evidence type="ECO:0000313" key="1">
    <source>
        <dbReference type="EMBL" id="KAK8201922.1"/>
    </source>
</evidence>